<protein>
    <submittedName>
        <fullName evidence="2">Uncharacterized protein</fullName>
    </submittedName>
</protein>
<keyword evidence="3" id="KW-1185">Reference proteome</keyword>
<dbReference type="RefSeq" id="XP_040799860.1">
    <property type="nucleotide sequence ID" value="XM_040939257.1"/>
</dbReference>
<dbReference type="Proteomes" id="UP000249789">
    <property type="component" value="Unassembled WGS sequence"/>
</dbReference>
<dbReference type="AlphaFoldDB" id="A0A8G1RQ26"/>
<evidence type="ECO:0000256" key="1">
    <source>
        <dbReference type="SAM" id="MobiDB-lite"/>
    </source>
</evidence>
<dbReference type="GeneID" id="63856590"/>
<reference evidence="2 3" key="1">
    <citation type="submission" date="2018-02" db="EMBL/GenBank/DDBJ databases">
        <title>The genomes of Aspergillus section Nigri reveals drivers in fungal speciation.</title>
        <authorList>
            <consortium name="DOE Joint Genome Institute"/>
            <person name="Vesth T.C."/>
            <person name="Nybo J."/>
            <person name="Theobald S."/>
            <person name="Brandl J."/>
            <person name="Frisvad J.C."/>
            <person name="Nielsen K.F."/>
            <person name="Lyhne E.K."/>
            <person name="Kogle M.E."/>
            <person name="Kuo A."/>
            <person name="Riley R."/>
            <person name="Clum A."/>
            <person name="Nolan M."/>
            <person name="Lipzen A."/>
            <person name="Salamov A."/>
            <person name="Henrissat B."/>
            <person name="Wiebenga A."/>
            <person name="De vries R.P."/>
            <person name="Grigoriev I.V."/>
            <person name="Mortensen U.H."/>
            <person name="Andersen M.R."/>
            <person name="Baker S.E."/>
        </authorList>
    </citation>
    <scope>NUCLEOTIDE SEQUENCE [LARGE SCALE GENOMIC DNA]</scope>
    <source>
        <strain evidence="2 3">CBS 313.89</strain>
    </source>
</reference>
<feature type="region of interest" description="Disordered" evidence="1">
    <location>
        <begin position="136"/>
        <end position="156"/>
    </location>
</feature>
<gene>
    <name evidence="2" type="ORF">BO72DRAFT_154930</name>
</gene>
<dbReference type="VEuPathDB" id="FungiDB:BO72DRAFT_154930"/>
<dbReference type="EMBL" id="KZ824653">
    <property type="protein sequence ID" value="RAK75850.1"/>
    <property type="molecule type" value="Genomic_DNA"/>
</dbReference>
<proteinExistence type="predicted"/>
<sequence length="156" mass="16974">MAPRGSWFDGMLTSPRIMPGRLPPHVLRKPFRCAAHCTSAYPTSETAVVFPLLGMSVDGSKKHIAWDFLASFAFSKGGCGDSYHSRLRFVIILQIVASSLLFLAPGIHQGVFGKAEDLRAWLNVVPSLLQTESLPLTQDPRTRGAGDGGRVRVIGR</sequence>
<organism evidence="2 3">
    <name type="scientific">Aspergillus fijiensis CBS 313.89</name>
    <dbReference type="NCBI Taxonomy" id="1448319"/>
    <lineage>
        <taxon>Eukaryota</taxon>
        <taxon>Fungi</taxon>
        <taxon>Dikarya</taxon>
        <taxon>Ascomycota</taxon>
        <taxon>Pezizomycotina</taxon>
        <taxon>Eurotiomycetes</taxon>
        <taxon>Eurotiomycetidae</taxon>
        <taxon>Eurotiales</taxon>
        <taxon>Aspergillaceae</taxon>
        <taxon>Aspergillus</taxon>
    </lineage>
</organism>
<evidence type="ECO:0000313" key="2">
    <source>
        <dbReference type="EMBL" id="RAK75850.1"/>
    </source>
</evidence>
<accession>A0A8G1RQ26</accession>
<name>A0A8G1RQ26_9EURO</name>
<evidence type="ECO:0000313" key="3">
    <source>
        <dbReference type="Proteomes" id="UP000249789"/>
    </source>
</evidence>